<evidence type="ECO:0000256" key="1">
    <source>
        <dbReference type="ARBA" id="ARBA00001974"/>
    </source>
</evidence>
<evidence type="ECO:0000256" key="6">
    <source>
        <dbReference type="ARBA" id="ARBA00023002"/>
    </source>
</evidence>
<dbReference type="PANTHER" id="PTHR11985">
    <property type="entry name" value="GLYCEROL-3-PHOSPHATE DEHYDROGENASE"/>
    <property type="match status" value="1"/>
</dbReference>
<evidence type="ECO:0000256" key="5">
    <source>
        <dbReference type="ARBA" id="ARBA00022827"/>
    </source>
</evidence>
<dbReference type="Proteomes" id="UP000679126">
    <property type="component" value="Unassembled WGS sequence"/>
</dbReference>
<dbReference type="Pfam" id="PF16901">
    <property type="entry name" value="DAO_C"/>
    <property type="match status" value="1"/>
</dbReference>
<evidence type="ECO:0000313" key="10">
    <source>
        <dbReference type="Proteomes" id="UP000679126"/>
    </source>
</evidence>
<keyword evidence="10" id="KW-1185">Reference proteome</keyword>
<evidence type="ECO:0000256" key="2">
    <source>
        <dbReference type="ARBA" id="ARBA00007330"/>
    </source>
</evidence>
<evidence type="ECO:0000256" key="3">
    <source>
        <dbReference type="ARBA" id="ARBA00022630"/>
    </source>
</evidence>
<keyword evidence="5" id="KW-0274">FAD</keyword>
<dbReference type="Gene3D" id="3.50.50.60">
    <property type="entry name" value="FAD/NAD(P)-binding domain"/>
    <property type="match status" value="1"/>
</dbReference>
<dbReference type="RefSeq" id="WP_209142513.1">
    <property type="nucleotide sequence ID" value="NZ_JAGHKP010000001.1"/>
</dbReference>
<dbReference type="Pfam" id="PF01266">
    <property type="entry name" value="DAO"/>
    <property type="match status" value="1"/>
</dbReference>
<dbReference type="PANTHER" id="PTHR11985:SF35">
    <property type="entry name" value="ANAEROBIC GLYCEROL-3-PHOSPHATE DEHYDROGENASE SUBUNIT A"/>
    <property type="match status" value="1"/>
</dbReference>
<dbReference type="InterPro" id="IPR036188">
    <property type="entry name" value="FAD/NAD-bd_sf"/>
</dbReference>
<feature type="domain" description="FAD dependent oxidoreductase" evidence="7">
    <location>
        <begin position="16"/>
        <end position="372"/>
    </location>
</feature>
<evidence type="ECO:0000256" key="4">
    <source>
        <dbReference type="ARBA" id="ARBA00022798"/>
    </source>
</evidence>
<dbReference type="InterPro" id="IPR006076">
    <property type="entry name" value="FAD-dep_OxRdtase"/>
</dbReference>
<keyword evidence="4" id="KW-0319">Glycerol metabolism</keyword>
<evidence type="ECO:0000259" key="8">
    <source>
        <dbReference type="Pfam" id="PF16901"/>
    </source>
</evidence>
<feature type="domain" description="Alpha-glycerophosphate oxidase C-terminal" evidence="8">
    <location>
        <begin position="416"/>
        <end position="493"/>
    </location>
</feature>
<dbReference type="InterPro" id="IPR038299">
    <property type="entry name" value="DAO_C_sf"/>
</dbReference>
<accession>A0ABS3Y854</accession>
<organism evidence="9 10">
    <name type="scientific">Chitinophaga chungangae</name>
    <dbReference type="NCBI Taxonomy" id="2821488"/>
    <lineage>
        <taxon>Bacteria</taxon>
        <taxon>Pseudomonadati</taxon>
        <taxon>Bacteroidota</taxon>
        <taxon>Chitinophagia</taxon>
        <taxon>Chitinophagales</taxon>
        <taxon>Chitinophagaceae</taxon>
        <taxon>Chitinophaga</taxon>
    </lineage>
</organism>
<comment type="cofactor">
    <cofactor evidence="1">
        <name>FAD</name>
        <dbReference type="ChEBI" id="CHEBI:57692"/>
    </cofactor>
</comment>
<comment type="caution">
    <text evidence="9">The sequence shown here is derived from an EMBL/GenBank/DDBJ whole genome shotgun (WGS) entry which is preliminary data.</text>
</comment>
<dbReference type="Gene3D" id="3.30.9.10">
    <property type="entry name" value="D-Amino Acid Oxidase, subunit A, domain 2"/>
    <property type="match status" value="1"/>
</dbReference>
<dbReference type="Gene3D" id="1.10.8.870">
    <property type="entry name" value="Alpha-glycerophosphate oxidase, cap domain"/>
    <property type="match status" value="1"/>
</dbReference>
<dbReference type="PRINTS" id="PR01001">
    <property type="entry name" value="FADG3PDH"/>
</dbReference>
<evidence type="ECO:0000313" key="9">
    <source>
        <dbReference type="EMBL" id="MBO9150858.1"/>
    </source>
</evidence>
<dbReference type="SUPFAM" id="SSF51905">
    <property type="entry name" value="FAD/NAD(P)-binding domain"/>
    <property type="match status" value="1"/>
</dbReference>
<dbReference type="InterPro" id="IPR031656">
    <property type="entry name" value="DAO_C"/>
</dbReference>
<reference evidence="10" key="1">
    <citation type="submission" date="2021-03" db="EMBL/GenBank/DDBJ databases">
        <title>Assistant Professor.</title>
        <authorList>
            <person name="Huq M.A."/>
        </authorList>
    </citation>
    <scope>NUCLEOTIDE SEQUENCE [LARGE SCALE GENOMIC DNA]</scope>
    <source>
        <strain evidence="10">MAH-28</strain>
    </source>
</reference>
<keyword evidence="3" id="KW-0285">Flavoprotein</keyword>
<dbReference type="InterPro" id="IPR000447">
    <property type="entry name" value="G3P_DH_FAD-dep"/>
</dbReference>
<gene>
    <name evidence="9" type="ORF">J7I43_01455</name>
</gene>
<comment type="similarity">
    <text evidence="2">Belongs to the FAD-dependent glycerol-3-phosphate dehydrogenase family.</text>
</comment>
<proteinExistence type="inferred from homology"/>
<dbReference type="EMBL" id="JAGHKP010000001">
    <property type="protein sequence ID" value="MBO9150858.1"/>
    <property type="molecule type" value="Genomic_DNA"/>
</dbReference>
<name>A0ABS3Y854_9BACT</name>
<sequence length="521" mass="57635">MNRTEQLQKIENEEWDVVVIGGGATGLGAALEATTRGYKTLLLEQSDFAKSTSSKATKLLHGGVRYLAQGDVALVREASIERGLLLKNAQHLAKNLSFVIPAYSWWDGIFYTVGLKIYDWMAGRLSLGSSVHLSRKKTLEKLPGLKADHLSAGILYHDGQFDDARLAVNLMQTIYDKGGIALNYMKVTGLKKNGNGQLGLISVEDTETGRRFTLHAKGIINATGVFVDDILEMDDPTIKRKIVASQGVHLVLDRSFLPGNNALMIPKTSDGRVLFAVPWHNKIVVGTTDNPVNEISLDPVAMEKEIRFILETAGQYLEKTPTRADVKSVWAGLRPLAKPEKSEKTKEISRNHKIMVSATGLVTILGGKWTTYRKMGEDVVDRLEKVKQWSPTQSVTRNLPVHGSGQKLDESDPLYYYGSDAAVVKSLPGAKETLSEPLGIVKAQVLWAVRTEMAHTVEDVLARRTRALFLDADEAVRIAPKVAAIMAEETGKDRLWEEEQVRSFHDLAQTYLLQKLRVAIK</sequence>
<evidence type="ECO:0000259" key="7">
    <source>
        <dbReference type="Pfam" id="PF01266"/>
    </source>
</evidence>
<protein>
    <submittedName>
        <fullName evidence="9">Glycerol-3-phosphate dehydrogenase/oxidase</fullName>
    </submittedName>
</protein>
<keyword evidence="6" id="KW-0560">Oxidoreductase</keyword>